<feature type="compositionally biased region" description="Low complexity" evidence="12">
    <location>
        <begin position="12"/>
        <end position="26"/>
    </location>
</feature>
<keyword evidence="6 11" id="KW-0547">Nucleotide-binding</keyword>
<dbReference type="Proteomes" id="UP000184066">
    <property type="component" value="Unassembled WGS sequence"/>
</dbReference>
<keyword evidence="9 11" id="KW-0057">Aromatic amino acid biosynthesis</keyword>
<dbReference type="EC" id="2.7.1.71" evidence="3 11"/>
<dbReference type="GO" id="GO:0008652">
    <property type="term" value="P:amino acid biosynthetic process"/>
    <property type="evidence" value="ECO:0007669"/>
    <property type="project" value="UniProtKB-KW"/>
</dbReference>
<keyword evidence="11" id="KW-0460">Magnesium</keyword>
<organism evidence="13 14">
    <name type="scientific">Oceanicella actignis</name>
    <dbReference type="NCBI Taxonomy" id="1189325"/>
    <lineage>
        <taxon>Bacteria</taxon>
        <taxon>Pseudomonadati</taxon>
        <taxon>Pseudomonadota</taxon>
        <taxon>Alphaproteobacteria</taxon>
        <taxon>Rhodobacterales</taxon>
        <taxon>Paracoccaceae</taxon>
        <taxon>Oceanicella</taxon>
    </lineage>
</organism>
<name>A0A1M7RXJ0_9RHOB</name>
<dbReference type="GO" id="GO:0005829">
    <property type="term" value="C:cytosol"/>
    <property type="evidence" value="ECO:0007669"/>
    <property type="project" value="TreeGrafter"/>
</dbReference>
<keyword evidence="11" id="KW-0963">Cytoplasm</keyword>
<keyword evidence="4 11" id="KW-0028">Amino-acid biosynthesis</keyword>
<evidence type="ECO:0000313" key="13">
    <source>
        <dbReference type="EMBL" id="SHN51013.1"/>
    </source>
</evidence>
<comment type="function">
    <text evidence="11">Catalyzes the specific phosphorylation of the 3-hydroxyl group of shikimic acid using ATP as a cosubstrate.</text>
</comment>
<dbReference type="STRING" id="1189325.SAMN04488119_102234"/>
<evidence type="ECO:0000313" key="14">
    <source>
        <dbReference type="Proteomes" id="UP000184066"/>
    </source>
</evidence>
<keyword evidence="14" id="KW-1185">Reference proteome</keyword>
<dbReference type="InterPro" id="IPR000623">
    <property type="entry name" value="Shikimate_kinase/TSH1"/>
</dbReference>
<feature type="binding site" evidence="11">
    <location>
        <position position="87"/>
    </location>
    <ligand>
        <name>substrate</name>
    </ligand>
</feature>
<keyword evidence="8 11" id="KW-0067">ATP-binding</keyword>
<dbReference type="Pfam" id="PF01202">
    <property type="entry name" value="SKI"/>
    <property type="match status" value="1"/>
</dbReference>
<feature type="binding site" evidence="11">
    <location>
        <position position="63"/>
    </location>
    <ligand>
        <name>substrate</name>
    </ligand>
</feature>
<dbReference type="EMBL" id="FRDL01000001">
    <property type="protein sequence ID" value="SHN51013.1"/>
    <property type="molecule type" value="Genomic_DNA"/>
</dbReference>
<dbReference type="GO" id="GO:0000287">
    <property type="term" value="F:magnesium ion binding"/>
    <property type="evidence" value="ECO:0007669"/>
    <property type="project" value="UniProtKB-UniRule"/>
</dbReference>
<dbReference type="GO" id="GO:0009423">
    <property type="term" value="P:chorismate biosynthetic process"/>
    <property type="evidence" value="ECO:0007669"/>
    <property type="project" value="UniProtKB-UniRule"/>
</dbReference>
<comment type="pathway">
    <text evidence="1 11">Metabolic intermediate biosynthesis; chorismate biosynthesis; chorismate from D-erythrose 4-phosphate and phosphoenolpyruvate: step 5/7.</text>
</comment>
<evidence type="ECO:0000256" key="6">
    <source>
        <dbReference type="ARBA" id="ARBA00022741"/>
    </source>
</evidence>
<evidence type="ECO:0000256" key="3">
    <source>
        <dbReference type="ARBA" id="ARBA00012154"/>
    </source>
</evidence>
<dbReference type="InterPro" id="IPR023000">
    <property type="entry name" value="Shikimate_kinase_CS"/>
</dbReference>
<evidence type="ECO:0000256" key="10">
    <source>
        <dbReference type="ARBA" id="ARBA00048567"/>
    </source>
</evidence>
<sequence>MSTPDTPPSPDDAPAALPDGPRAPAARPRLLRPVALVGLMGAGKTTVGRRLAAMLDAPFVDSDEEIEAAARMSVAEIFASMGEDAFRQGERRVIARLVRQSRPAVIATGGGAFMNDDTRALLLSRAATVWIRAELDTLVERVGRKNTRPLLAGGDPRRVLAELMARRHPVYAEAAVVVDSRRGEKHEAVAARILDGLRALGDVIEEGPDAPQSQETPA</sequence>
<dbReference type="GO" id="GO:0004765">
    <property type="term" value="F:shikimate kinase activity"/>
    <property type="evidence" value="ECO:0007669"/>
    <property type="project" value="UniProtKB-UniRule"/>
</dbReference>
<comment type="catalytic activity">
    <reaction evidence="10 11">
        <text>shikimate + ATP = 3-phosphoshikimate + ADP + H(+)</text>
        <dbReference type="Rhea" id="RHEA:13121"/>
        <dbReference type="ChEBI" id="CHEBI:15378"/>
        <dbReference type="ChEBI" id="CHEBI:30616"/>
        <dbReference type="ChEBI" id="CHEBI:36208"/>
        <dbReference type="ChEBI" id="CHEBI:145989"/>
        <dbReference type="ChEBI" id="CHEBI:456216"/>
        <dbReference type="EC" id="2.7.1.71"/>
    </reaction>
</comment>
<comment type="cofactor">
    <cofactor evidence="11">
        <name>Mg(2+)</name>
        <dbReference type="ChEBI" id="CHEBI:18420"/>
    </cofactor>
    <text evidence="11">Binds 1 Mg(2+) ion per subunit.</text>
</comment>
<dbReference type="PRINTS" id="PR01100">
    <property type="entry name" value="SHIKIMTKNASE"/>
</dbReference>
<dbReference type="PANTHER" id="PTHR21087:SF16">
    <property type="entry name" value="SHIKIMATE KINASE 1, CHLOROPLASTIC"/>
    <property type="match status" value="1"/>
</dbReference>
<accession>A0A1M7RXJ0</accession>
<keyword evidence="11" id="KW-0479">Metal-binding</keyword>
<evidence type="ECO:0000256" key="11">
    <source>
        <dbReference type="HAMAP-Rule" id="MF_00109"/>
    </source>
</evidence>
<feature type="region of interest" description="Disordered" evidence="12">
    <location>
        <begin position="1"/>
        <end position="26"/>
    </location>
</feature>
<dbReference type="InterPro" id="IPR027417">
    <property type="entry name" value="P-loop_NTPase"/>
</dbReference>
<protein>
    <recommendedName>
        <fullName evidence="3 11">Shikimate kinase</fullName>
        <shortName evidence="11">SK</shortName>
        <ecNumber evidence="3 11">2.7.1.71</ecNumber>
    </recommendedName>
</protein>
<comment type="caution">
    <text evidence="11">Lacks conserved residue(s) required for the propagation of feature annotation.</text>
</comment>
<dbReference type="RefSeq" id="WP_072745860.1">
    <property type="nucleotide sequence ID" value="NZ_FOHL01000002.1"/>
</dbReference>
<proteinExistence type="inferred from homology"/>
<reference evidence="13 14" key="1">
    <citation type="submission" date="2016-12" db="EMBL/GenBank/DDBJ databases">
        <authorList>
            <person name="Song W.-J."/>
            <person name="Kurnit D.M."/>
        </authorList>
    </citation>
    <scope>NUCLEOTIDE SEQUENCE [LARGE SCALE GENOMIC DNA]</scope>
    <source>
        <strain evidence="13 14">CGMCC 1.10808</strain>
    </source>
</reference>
<feature type="binding site" evidence="11">
    <location>
        <begin position="41"/>
        <end position="46"/>
    </location>
    <ligand>
        <name>ATP</name>
        <dbReference type="ChEBI" id="CHEBI:30616"/>
    </ligand>
</feature>
<dbReference type="GO" id="GO:0005524">
    <property type="term" value="F:ATP binding"/>
    <property type="evidence" value="ECO:0007669"/>
    <property type="project" value="UniProtKB-UniRule"/>
</dbReference>
<evidence type="ECO:0000256" key="1">
    <source>
        <dbReference type="ARBA" id="ARBA00004842"/>
    </source>
</evidence>
<feature type="binding site" evidence="11">
    <location>
        <position position="148"/>
    </location>
    <ligand>
        <name>ATP</name>
        <dbReference type="ChEBI" id="CHEBI:30616"/>
    </ligand>
</feature>
<evidence type="ECO:0000256" key="2">
    <source>
        <dbReference type="ARBA" id="ARBA00006997"/>
    </source>
</evidence>
<dbReference type="NCBIfam" id="NF010552">
    <property type="entry name" value="PRK13946.1"/>
    <property type="match status" value="1"/>
</dbReference>
<dbReference type="PANTHER" id="PTHR21087">
    <property type="entry name" value="SHIKIMATE KINASE"/>
    <property type="match status" value="1"/>
</dbReference>
<evidence type="ECO:0000256" key="12">
    <source>
        <dbReference type="SAM" id="MobiDB-lite"/>
    </source>
</evidence>
<feature type="binding site" evidence="11">
    <location>
        <position position="167"/>
    </location>
    <ligand>
        <name>substrate</name>
    </ligand>
</feature>
<feature type="binding site" evidence="11">
    <location>
        <position position="45"/>
    </location>
    <ligand>
        <name>Mg(2+)</name>
        <dbReference type="ChEBI" id="CHEBI:18420"/>
    </ligand>
</feature>
<evidence type="ECO:0000256" key="7">
    <source>
        <dbReference type="ARBA" id="ARBA00022777"/>
    </source>
</evidence>
<dbReference type="InterPro" id="IPR031322">
    <property type="entry name" value="Shikimate/glucono_kinase"/>
</dbReference>
<evidence type="ECO:0000256" key="4">
    <source>
        <dbReference type="ARBA" id="ARBA00022605"/>
    </source>
</evidence>
<evidence type="ECO:0000256" key="8">
    <source>
        <dbReference type="ARBA" id="ARBA00022840"/>
    </source>
</evidence>
<keyword evidence="7 11" id="KW-0418">Kinase</keyword>
<feature type="compositionally biased region" description="Pro residues" evidence="12">
    <location>
        <begin position="1"/>
        <end position="11"/>
    </location>
</feature>
<dbReference type="CDD" id="cd00464">
    <property type="entry name" value="SK"/>
    <property type="match status" value="1"/>
</dbReference>
<keyword evidence="5 11" id="KW-0808">Transferase</keyword>
<evidence type="ECO:0000256" key="9">
    <source>
        <dbReference type="ARBA" id="ARBA00023141"/>
    </source>
</evidence>
<dbReference type="AlphaFoldDB" id="A0A1M7RXJ0"/>
<comment type="similarity">
    <text evidence="2 11">Belongs to the shikimate kinase family.</text>
</comment>
<feature type="binding site" evidence="11">
    <location>
        <position position="110"/>
    </location>
    <ligand>
        <name>substrate</name>
    </ligand>
</feature>
<gene>
    <name evidence="11" type="primary">aroK</name>
    <name evidence="13" type="ORF">SAMN05216200_101284</name>
</gene>
<dbReference type="SUPFAM" id="SSF52540">
    <property type="entry name" value="P-loop containing nucleoside triphosphate hydrolases"/>
    <property type="match status" value="1"/>
</dbReference>
<dbReference type="HAMAP" id="MF_00109">
    <property type="entry name" value="Shikimate_kinase"/>
    <property type="match status" value="1"/>
</dbReference>
<dbReference type="Gene3D" id="3.40.50.300">
    <property type="entry name" value="P-loop containing nucleotide triphosphate hydrolases"/>
    <property type="match status" value="1"/>
</dbReference>
<dbReference type="UniPathway" id="UPA00053">
    <property type="reaction ID" value="UER00088"/>
</dbReference>
<evidence type="ECO:0000256" key="5">
    <source>
        <dbReference type="ARBA" id="ARBA00022679"/>
    </source>
</evidence>
<dbReference type="PROSITE" id="PS01128">
    <property type="entry name" value="SHIKIMATE_KINASE"/>
    <property type="match status" value="1"/>
</dbReference>
<dbReference type="GO" id="GO:0009073">
    <property type="term" value="P:aromatic amino acid family biosynthetic process"/>
    <property type="evidence" value="ECO:0007669"/>
    <property type="project" value="UniProtKB-KW"/>
</dbReference>
<comment type="subunit">
    <text evidence="11">Monomer.</text>
</comment>
<comment type="subcellular location">
    <subcellularLocation>
        <location evidence="11">Cytoplasm</location>
    </subcellularLocation>
</comment>